<dbReference type="Proteomes" id="UP000029224">
    <property type="component" value="Unassembled WGS sequence"/>
</dbReference>
<organism evidence="1 2">
    <name type="scientific">Vibrio maritimus</name>
    <dbReference type="NCBI Taxonomy" id="990268"/>
    <lineage>
        <taxon>Bacteria</taxon>
        <taxon>Pseudomonadati</taxon>
        <taxon>Pseudomonadota</taxon>
        <taxon>Gammaproteobacteria</taxon>
        <taxon>Vibrionales</taxon>
        <taxon>Vibrionaceae</taxon>
        <taxon>Vibrio</taxon>
    </lineage>
</organism>
<dbReference type="EMBL" id="BBMT01000017">
    <property type="protein sequence ID" value="GAL37422.1"/>
    <property type="molecule type" value="Genomic_DNA"/>
</dbReference>
<evidence type="ECO:0000313" key="1">
    <source>
        <dbReference type="EMBL" id="GAL37422.1"/>
    </source>
</evidence>
<gene>
    <name evidence="1" type="ORF">JCM19240_1358</name>
</gene>
<proteinExistence type="predicted"/>
<evidence type="ECO:0000313" key="2">
    <source>
        <dbReference type="Proteomes" id="UP000029224"/>
    </source>
</evidence>
<comment type="caution">
    <text evidence="1">The sequence shown here is derived from an EMBL/GenBank/DDBJ whole genome shotgun (WGS) entry which is preliminary data.</text>
</comment>
<protein>
    <submittedName>
        <fullName evidence="1">Uncharacterized protein</fullName>
    </submittedName>
</protein>
<sequence length="37" mass="4267">MQVTTKAPIAAINALTQARYTQREGWYSKVNWPTSRK</sequence>
<name>A0A090U3A2_9VIBR</name>
<accession>A0A090U3A2</accession>
<reference evidence="1 2" key="2">
    <citation type="submission" date="2014-09" db="EMBL/GenBank/DDBJ databases">
        <authorList>
            <consortium name="NBRP consortium"/>
            <person name="Sawabe T."/>
            <person name="Meirelles P."/>
            <person name="Nakanishi M."/>
            <person name="Sayaka M."/>
            <person name="Hattori M."/>
            <person name="Ohkuma M."/>
        </authorList>
    </citation>
    <scope>NUCLEOTIDE SEQUENCE [LARGE SCALE GENOMIC DNA]</scope>
    <source>
        <strain evidence="1 2">JCM 19240</strain>
    </source>
</reference>
<dbReference type="AlphaFoldDB" id="A0A090U3A2"/>
<keyword evidence="2" id="KW-1185">Reference proteome</keyword>
<reference evidence="1 2" key="1">
    <citation type="submission" date="2014-09" db="EMBL/GenBank/DDBJ databases">
        <title>Vibrio maritimus JCM 19240. (C210) whole genome shotgun sequence.</title>
        <authorList>
            <person name="Sawabe T."/>
            <person name="Meirelles P."/>
            <person name="Nakanishi M."/>
            <person name="Sayaka M."/>
            <person name="Hattori M."/>
            <person name="Ohkuma M."/>
        </authorList>
    </citation>
    <scope>NUCLEOTIDE SEQUENCE [LARGE SCALE GENOMIC DNA]</scope>
    <source>
        <strain evidence="1 2">JCM 19240</strain>
    </source>
</reference>